<keyword evidence="7" id="KW-1185">Reference proteome</keyword>
<dbReference type="FunFam" id="3.30.70.270:FF:000001">
    <property type="entry name" value="Diguanylate cyclase domain protein"/>
    <property type="match status" value="1"/>
</dbReference>
<dbReference type="SUPFAM" id="SSF55073">
    <property type="entry name" value="Nucleotide cyclase"/>
    <property type="match status" value="1"/>
</dbReference>
<gene>
    <name evidence="6" type="ORF">MARGE09_P0119</name>
</gene>
<dbReference type="Proteomes" id="UP001320119">
    <property type="component" value="Chromosome"/>
</dbReference>
<feature type="transmembrane region" description="Helical" evidence="4">
    <location>
        <begin position="358"/>
        <end position="375"/>
    </location>
</feature>
<evidence type="ECO:0000256" key="2">
    <source>
        <dbReference type="ARBA" id="ARBA00012528"/>
    </source>
</evidence>
<feature type="transmembrane region" description="Helical" evidence="4">
    <location>
        <begin position="42"/>
        <end position="62"/>
    </location>
</feature>
<reference evidence="6 7" key="1">
    <citation type="journal article" date="2022" name="IScience">
        <title>An ultrasensitive nanofiber-based assay for enzymatic hydrolysis and deep-sea microbial degradation of cellulose.</title>
        <authorList>
            <person name="Tsudome M."/>
            <person name="Tachioka M."/>
            <person name="Miyazaki M."/>
            <person name="Uchimura K."/>
            <person name="Tsuda M."/>
            <person name="Takaki Y."/>
            <person name="Deguchi S."/>
        </authorList>
    </citation>
    <scope>NUCLEOTIDE SEQUENCE [LARGE SCALE GENOMIC DNA]</scope>
    <source>
        <strain evidence="6 7">GE09</strain>
    </source>
</reference>
<sequence>MKTIKKISTSKANGHSTASKQLLIPNIECYRKPHALAPFRRLQFIACIFAVIWLMVSIFTSAKVIDNNFQKSISEQQQKANREATFIAQLIDKELHTAEQLAITLSHEADILTHLQSTNKHAQLLKDMAPAQRQEFLKQHPPTAAVNNLFGRISNDVDLMSVFLLDASANCIANSYLTLSKTYKPKGCLGSNYVNRHYFQQAKNEGHGRQFAVGKKIPIPSLFFAHASIKEEIFIGTVVVRLNANRLMDGLKLLSATTWVVDNQGIIISSTDKSSIFKHIGEQFISKPPPKELQDTYALNTITQLGIRPSAINSHLLNLWDINNQTMVIARINTQGQDFKIWHAIDVKQSVTLVKQNWYLAATIIIAGLLLILMVERASDYHQRSLSHLDNLARVNRTLEKASSELYAIAITDHLTQISSRGYFLQRLEEEVARAHLEERPLCLLQIDIDHFKKINDSLGHAAGDAAISHMANLCRETIRDADLLGRMGGEEFSISLIDCDINKAMHLAEQLRHACEHSVLNFNHHTIRFTCSIGVTCLNAKQAPDELLTAADKGLYMAKNSGRNCVKYNSNVPT</sequence>
<organism evidence="6 7">
    <name type="scientific">Marinagarivorans cellulosilyticus</name>
    <dbReference type="NCBI Taxonomy" id="2721545"/>
    <lineage>
        <taxon>Bacteria</taxon>
        <taxon>Pseudomonadati</taxon>
        <taxon>Pseudomonadota</taxon>
        <taxon>Gammaproteobacteria</taxon>
        <taxon>Cellvibrionales</taxon>
        <taxon>Cellvibrionaceae</taxon>
        <taxon>Marinagarivorans</taxon>
    </lineage>
</organism>
<dbReference type="EMBL" id="AP023086">
    <property type="protein sequence ID" value="BCD95920.1"/>
    <property type="molecule type" value="Genomic_DNA"/>
</dbReference>
<dbReference type="PANTHER" id="PTHR45138:SF9">
    <property type="entry name" value="DIGUANYLATE CYCLASE DGCM-RELATED"/>
    <property type="match status" value="1"/>
</dbReference>
<keyword evidence="4" id="KW-0812">Transmembrane</keyword>
<proteinExistence type="predicted"/>
<dbReference type="PANTHER" id="PTHR45138">
    <property type="entry name" value="REGULATORY COMPONENTS OF SENSORY TRANSDUCTION SYSTEM"/>
    <property type="match status" value="1"/>
</dbReference>
<dbReference type="KEGG" id="marq:MARGE09_P0119"/>
<dbReference type="Gene3D" id="3.30.450.20">
    <property type="entry name" value="PAS domain"/>
    <property type="match status" value="1"/>
</dbReference>
<comment type="cofactor">
    <cofactor evidence="1">
        <name>Mg(2+)</name>
        <dbReference type="ChEBI" id="CHEBI:18420"/>
    </cofactor>
</comment>
<dbReference type="Pfam" id="PF00990">
    <property type="entry name" value="GGDEF"/>
    <property type="match status" value="1"/>
</dbReference>
<protein>
    <recommendedName>
        <fullName evidence="2">diguanylate cyclase</fullName>
        <ecNumber evidence="2">2.7.7.65</ecNumber>
    </recommendedName>
</protein>
<evidence type="ECO:0000313" key="7">
    <source>
        <dbReference type="Proteomes" id="UP001320119"/>
    </source>
</evidence>
<dbReference type="InterPro" id="IPR000160">
    <property type="entry name" value="GGDEF_dom"/>
</dbReference>
<evidence type="ECO:0000256" key="1">
    <source>
        <dbReference type="ARBA" id="ARBA00001946"/>
    </source>
</evidence>
<evidence type="ECO:0000313" key="6">
    <source>
        <dbReference type="EMBL" id="BCD95920.1"/>
    </source>
</evidence>
<feature type="domain" description="GGDEF" evidence="5">
    <location>
        <begin position="440"/>
        <end position="572"/>
    </location>
</feature>
<dbReference type="AlphaFoldDB" id="A0AAN1WE34"/>
<evidence type="ECO:0000256" key="3">
    <source>
        <dbReference type="ARBA" id="ARBA00034247"/>
    </source>
</evidence>
<dbReference type="GO" id="GO:0005886">
    <property type="term" value="C:plasma membrane"/>
    <property type="evidence" value="ECO:0007669"/>
    <property type="project" value="TreeGrafter"/>
</dbReference>
<dbReference type="GO" id="GO:0043709">
    <property type="term" value="P:cell adhesion involved in single-species biofilm formation"/>
    <property type="evidence" value="ECO:0007669"/>
    <property type="project" value="TreeGrafter"/>
</dbReference>
<dbReference type="PROSITE" id="PS50887">
    <property type="entry name" value="GGDEF"/>
    <property type="match status" value="1"/>
</dbReference>
<dbReference type="GO" id="GO:0052621">
    <property type="term" value="F:diguanylate cyclase activity"/>
    <property type="evidence" value="ECO:0007669"/>
    <property type="project" value="UniProtKB-EC"/>
</dbReference>
<dbReference type="InterPro" id="IPR029787">
    <property type="entry name" value="Nucleotide_cyclase"/>
</dbReference>
<dbReference type="Gene3D" id="3.30.70.270">
    <property type="match status" value="1"/>
</dbReference>
<dbReference type="CDD" id="cd01949">
    <property type="entry name" value="GGDEF"/>
    <property type="match status" value="1"/>
</dbReference>
<evidence type="ECO:0000256" key="4">
    <source>
        <dbReference type="SAM" id="Phobius"/>
    </source>
</evidence>
<dbReference type="GO" id="GO:1902201">
    <property type="term" value="P:negative regulation of bacterial-type flagellum-dependent cell motility"/>
    <property type="evidence" value="ECO:0007669"/>
    <property type="project" value="TreeGrafter"/>
</dbReference>
<dbReference type="SMART" id="SM00267">
    <property type="entry name" value="GGDEF"/>
    <property type="match status" value="1"/>
</dbReference>
<dbReference type="NCBIfam" id="TIGR00254">
    <property type="entry name" value="GGDEF"/>
    <property type="match status" value="1"/>
</dbReference>
<name>A0AAN1WE34_9GAMM</name>
<dbReference type="InterPro" id="IPR050469">
    <property type="entry name" value="Diguanylate_Cyclase"/>
</dbReference>
<dbReference type="RefSeq" id="WP_236985421.1">
    <property type="nucleotide sequence ID" value="NZ_AP023086.1"/>
</dbReference>
<dbReference type="InterPro" id="IPR043128">
    <property type="entry name" value="Rev_trsase/Diguanyl_cyclase"/>
</dbReference>
<keyword evidence="4" id="KW-0472">Membrane</keyword>
<keyword evidence="4" id="KW-1133">Transmembrane helix</keyword>
<evidence type="ECO:0000259" key="5">
    <source>
        <dbReference type="PROSITE" id="PS50887"/>
    </source>
</evidence>
<comment type="catalytic activity">
    <reaction evidence="3">
        <text>2 GTP = 3',3'-c-di-GMP + 2 diphosphate</text>
        <dbReference type="Rhea" id="RHEA:24898"/>
        <dbReference type="ChEBI" id="CHEBI:33019"/>
        <dbReference type="ChEBI" id="CHEBI:37565"/>
        <dbReference type="ChEBI" id="CHEBI:58805"/>
        <dbReference type="EC" id="2.7.7.65"/>
    </reaction>
</comment>
<dbReference type="EC" id="2.7.7.65" evidence="2"/>
<accession>A0AAN1WE34</accession>